<evidence type="ECO:0000313" key="2">
    <source>
        <dbReference type="Proteomes" id="UP000292082"/>
    </source>
</evidence>
<keyword evidence="2" id="KW-1185">Reference proteome</keyword>
<dbReference type="EMBL" id="ML145087">
    <property type="protein sequence ID" value="TBU63977.1"/>
    <property type="molecule type" value="Genomic_DNA"/>
</dbReference>
<accession>A0A4Q9Q8R4</accession>
<proteinExistence type="predicted"/>
<dbReference type="AlphaFoldDB" id="A0A4Q9Q8R4"/>
<sequence>MAHVALTATQHRAILPLACFAASCQRYVSVSAITCRADVSPTYTTPTTGHASLNLPSPSTDPFVMPFESSSDQMTGRCGLLGTPFREIVQTLQPSIVTSELENPPWPSLRTPLP</sequence>
<protein>
    <submittedName>
        <fullName evidence="1">Uncharacterized protein</fullName>
    </submittedName>
</protein>
<dbReference type="Proteomes" id="UP000292082">
    <property type="component" value="Unassembled WGS sequence"/>
</dbReference>
<organism evidence="1 2">
    <name type="scientific">Dichomitus squalens</name>
    <dbReference type="NCBI Taxonomy" id="114155"/>
    <lineage>
        <taxon>Eukaryota</taxon>
        <taxon>Fungi</taxon>
        <taxon>Dikarya</taxon>
        <taxon>Basidiomycota</taxon>
        <taxon>Agaricomycotina</taxon>
        <taxon>Agaricomycetes</taxon>
        <taxon>Polyporales</taxon>
        <taxon>Polyporaceae</taxon>
        <taxon>Dichomitus</taxon>
    </lineage>
</organism>
<evidence type="ECO:0000313" key="1">
    <source>
        <dbReference type="EMBL" id="TBU63977.1"/>
    </source>
</evidence>
<gene>
    <name evidence="1" type="ORF">BD310DRAFT_460371</name>
</gene>
<name>A0A4Q9Q8R4_9APHY</name>
<reference evidence="1 2" key="1">
    <citation type="submission" date="2019-01" db="EMBL/GenBank/DDBJ databases">
        <title>Draft genome sequences of three monokaryotic isolates of the white-rot basidiomycete fungus Dichomitus squalens.</title>
        <authorList>
            <consortium name="DOE Joint Genome Institute"/>
            <person name="Lopez S.C."/>
            <person name="Andreopoulos B."/>
            <person name="Pangilinan J."/>
            <person name="Lipzen A."/>
            <person name="Riley R."/>
            <person name="Ahrendt S."/>
            <person name="Ng V."/>
            <person name="Barry K."/>
            <person name="Daum C."/>
            <person name="Grigoriev I.V."/>
            <person name="Hilden K.S."/>
            <person name="Makela M.R."/>
            <person name="de Vries R.P."/>
        </authorList>
    </citation>
    <scope>NUCLEOTIDE SEQUENCE [LARGE SCALE GENOMIC DNA]</scope>
    <source>
        <strain evidence="1 2">CBS 464.89</strain>
    </source>
</reference>